<evidence type="ECO:0000313" key="4">
    <source>
        <dbReference type="Proteomes" id="UP000254209"/>
    </source>
</evidence>
<dbReference type="EMBL" id="UFSO01000003">
    <property type="protein sequence ID" value="SSY80803.1"/>
    <property type="molecule type" value="Genomic_DNA"/>
</dbReference>
<dbReference type="RefSeq" id="WP_115723704.1">
    <property type="nucleotide sequence ID" value="NZ_CP091519.2"/>
</dbReference>
<proteinExistence type="predicted"/>
<evidence type="ECO:0000313" key="3">
    <source>
        <dbReference type="EMBL" id="SSY80803.1"/>
    </source>
</evidence>
<name>A0A376BVG1_9NEIS</name>
<evidence type="ECO:0000256" key="2">
    <source>
        <dbReference type="SAM" id="SignalP"/>
    </source>
</evidence>
<dbReference type="PROSITE" id="PS51257">
    <property type="entry name" value="PROKAR_LIPOPROTEIN"/>
    <property type="match status" value="1"/>
</dbReference>
<keyword evidence="2" id="KW-0732">Signal</keyword>
<dbReference type="AlphaFoldDB" id="A0A376BVG1"/>
<keyword evidence="4" id="KW-1185">Reference proteome</keyword>
<organism evidence="3 4">
    <name type="scientific">Alysiella crassa</name>
    <dbReference type="NCBI Taxonomy" id="153491"/>
    <lineage>
        <taxon>Bacteria</taxon>
        <taxon>Pseudomonadati</taxon>
        <taxon>Pseudomonadota</taxon>
        <taxon>Betaproteobacteria</taxon>
        <taxon>Neisseriales</taxon>
        <taxon>Neisseriaceae</taxon>
        <taxon>Alysiella</taxon>
    </lineage>
</organism>
<reference evidence="3 4" key="1">
    <citation type="submission" date="2018-06" db="EMBL/GenBank/DDBJ databases">
        <authorList>
            <consortium name="Pathogen Informatics"/>
            <person name="Doyle S."/>
        </authorList>
    </citation>
    <scope>NUCLEOTIDE SEQUENCE [LARGE SCALE GENOMIC DNA]</scope>
    <source>
        <strain evidence="3 4">NCTC10283</strain>
    </source>
</reference>
<dbReference type="Proteomes" id="UP000254209">
    <property type="component" value="Unassembled WGS sequence"/>
</dbReference>
<dbReference type="NCBIfam" id="NF038104">
    <property type="entry name" value="lipo_NF038104"/>
    <property type="match status" value="1"/>
</dbReference>
<accession>A0A376BVG1</accession>
<feature type="region of interest" description="Disordered" evidence="1">
    <location>
        <begin position="48"/>
        <end position="80"/>
    </location>
</feature>
<evidence type="ECO:0008006" key="5">
    <source>
        <dbReference type="Google" id="ProtNLM"/>
    </source>
</evidence>
<feature type="chain" id="PRO_5017052702" description="Lipoprotein" evidence="2">
    <location>
        <begin position="25"/>
        <end position="80"/>
    </location>
</feature>
<protein>
    <recommendedName>
        <fullName evidence="5">Lipoprotein</fullName>
    </recommendedName>
</protein>
<gene>
    <name evidence="3" type="ORF">NCTC10283_02364</name>
</gene>
<feature type="signal peptide" evidence="2">
    <location>
        <begin position="1"/>
        <end position="24"/>
    </location>
</feature>
<evidence type="ECO:0000256" key="1">
    <source>
        <dbReference type="SAM" id="MobiDB-lite"/>
    </source>
</evidence>
<sequence length="80" mass="8545">MMKMKWLAISAACLMLQGCVVAAAADLAATTVLTAGKLAVKGTGALIDAAIPDGDDDDDKKDKKRKKKKDKDQEEYSDDE</sequence>
<dbReference type="STRING" id="1120980.GCA_000745955_01084"/>